<accession>A0A2D6YIM2</accession>
<evidence type="ECO:0000313" key="1">
    <source>
        <dbReference type="EMBL" id="MAH63004.1"/>
    </source>
</evidence>
<comment type="caution">
    <text evidence="1">The sequence shown here is derived from an EMBL/GenBank/DDBJ whole genome shotgun (WGS) entry which is preliminary data.</text>
</comment>
<organism evidence="1 2">
    <name type="scientific">SAR324 cluster bacterium</name>
    <dbReference type="NCBI Taxonomy" id="2024889"/>
    <lineage>
        <taxon>Bacteria</taxon>
        <taxon>Deltaproteobacteria</taxon>
        <taxon>SAR324 cluster</taxon>
    </lineage>
</organism>
<name>A0A2D6YIM2_9DELT</name>
<dbReference type="AlphaFoldDB" id="A0A2D6YIM2"/>
<protein>
    <recommendedName>
        <fullName evidence="3">DUF1499 domain-containing protein</fullName>
    </recommendedName>
</protein>
<dbReference type="PANTHER" id="PTHR34801:SF6">
    <property type="entry name" value="SLL1620 PROTEIN"/>
    <property type="match status" value="1"/>
</dbReference>
<dbReference type="Pfam" id="PF07386">
    <property type="entry name" value="DUF1499"/>
    <property type="match status" value="1"/>
</dbReference>
<proteinExistence type="predicted"/>
<reference evidence="2" key="1">
    <citation type="submission" date="2017-09" db="EMBL/GenBank/DDBJ databases">
        <title>The Reconstruction of 2,631 Draft Metagenome-Assembled Genomes from the Global Oceans.</title>
        <authorList>
            <person name="Tully B.J."/>
            <person name="Graham E.D."/>
            <person name="Heidelberg J.F."/>
        </authorList>
    </citation>
    <scope>NUCLEOTIDE SEQUENCE [LARGE SCALE GENOMIC DNA]</scope>
</reference>
<dbReference type="Proteomes" id="UP000226525">
    <property type="component" value="Unassembled WGS sequence"/>
</dbReference>
<dbReference type="InterPro" id="IPR010865">
    <property type="entry name" value="DUF1499"/>
</dbReference>
<dbReference type="PANTHER" id="PTHR34801">
    <property type="entry name" value="EXPRESSED PROTEIN"/>
    <property type="match status" value="1"/>
</dbReference>
<sequence length="148" mass="16661">MWFLGQIMYASFSLLLGFSIIGCTGNRPVDLGLKDGYLRPCPSSPNCVNSMVNEDEVHRIEPFRGVSLAELRELLQNEESVEIVTDHENYLHAEFTSLIMRFVDDVEFFSIAEEQVIHVRSASRLGSSDLGANRRRVEGLRTKLLGGK</sequence>
<dbReference type="PIRSF" id="PIRSF026426">
    <property type="entry name" value="DUF1499"/>
    <property type="match status" value="1"/>
</dbReference>
<dbReference type="EMBL" id="NZEX01000068">
    <property type="protein sequence ID" value="MAH63004.1"/>
    <property type="molecule type" value="Genomic_DNA"/>
</dbReference>
<evidence type="ECO:0000313" key="2">
    <source>
        <dbReference type="Proteomes" id="UP000226525"/>
    </source>
</evidence>
<gene>
    <name evidence="1" type="ORF">CMN54_06085</name>
</gene>
<evidence type="ECO:0008006" key="3">
    <source>
        <dbReference type="Google" id="ProtNLM"/>
    </source>
</evidence>